<proteinExistence type="predicted"/>
<evidence type="ECO:0000313" key="2">
    <source>
        <dbReference type="Proteomes" id="UP001611383"/>
    </source>
</evidence>
<reference evidence="1 2" key="1">
    <citation type="submission" date="2019-08" db="EMBL/GenBank/DDBJ databases">
        <title>Archangium and Cystobacter genomes.</title>
        <authorList>
            <person name="Chen I.-C.K."/>
            <person name="Wielgoss S."/>
        </authorList>
    </citation>
    <scope>NUCLEOTIDE SEQUENCE [LARGE SCALE GENOMIC DNA]</scope>
    <source>
        <strain evidence="1 2">Cbm 6</strain>
    </source>
</reference>
<keyword evidence="2" id="KW-1185">Reference proteome</keyword>
<dbReference type="EMBL" id="CP043494">
    <property type="protein sequence ID" value="WNG46868.1"/>
    <property type="molecule type" value="Genomic_DNA"/>
</dbReference>
<name>A0ABY9WSY3_9BACT</name>
<sequence length="178" mass="20354">MKPLPANRPDLWSQQQRACTLKVSRAELERRLGPALVHNEADGLGPRYRWGFQCGCGLELIIDLPRQPSQTREAVMWMEHLEVEHALAHLGLSPERVLWRADMQDPLPLEGWAVVRQADADNRFDMCVLSIRTHAECLARLKEEACAYTQSYDVERRGTPPRMAPHRAPEYFVESIAS</sequence>
<evidence type="ECO:0000313" key="1">
    <source>
        <dbReference type="EMBL" id="WNG46868.1"/>
    </source>
</evidence>
<organism evidence="1 2">
    <name type="scientific">Archangium minus</name>
    <dbReference type="NCBI Taxonomy" id="83450"/>
    <lineage>
        <taxon>Bacteria</taxon>
        <taxon>Pseudomonadati</taxon>
        <taxon>Myxococcota</taxon>
        <taxon>Myxococcia</taxon>
        <taxon>Myxococcales</taxon>
        <taxon>Cystobacterineae</taxon>
        <taxon>Archangiaceae</taxon>
        <taxon>Archangium</taxon>
    </lineage>
</organism>
<gene>
    <name evidence="1" type="ORF">F0U60_24125</name>
</gene>
<protein>
    <submittedName>
        <fullName evidence="1">Uncharacterized protein</fullName>
    </submittedName>
</protein>
<dbReference type="RefSeq" id="WP_395823687.1">
    <property type="nucleotide sequence ID" value="NZ_CP043494.1"/>
</dbReference>
<accession>A0ABY9WSY3</accession>
<dbReference type="Proteomes" id="UP001611383">
    <property type="component" value="Chromosome"/>
</dbReference>